<evidence type="ECO:0000313" key="1">
    <source>
        <dbReference type="EMBL" id="RCK78812.1"/>
    </source>
</evidence>
<protein>
    <submittedName>
        <fullName evidence="1">Uncharacterized protein</fullName>
    </submittedName>
</protein>
<dbReference type="EMBL" id="QOQW01000018">
    <property type="protein sequence ID" value="RCK78812.1"/>
    <property type="molecule type" value="Genomic_DNA"/>
</dbReference>
<dbReference type="Proteomes" id="UP000252355">
    <property type="component" value="Unassembled WGS sequence"/>
</dbReference>
<reference evidence="1 2" key="1">
    <citation type="submission" date="2018-05" db="EMBL/GenBank/DDBJ databases">
        <title>A metagenomic window into the 2 km-deep terrestrial subsurface aquifer revealed taxonomically and functionally diverse microbial community comprising novel uncultured bacterial lineages.</title>
        <authorList>
            <person name="Kadnikov V.V."/>
            <person name="Mardanov A.V."/>
            <person name="Beletsky A.V."/>
            <person name="Banks D."/>
            <person name="Pimenov N.V."/>
            <person name="Frank Y.A."/>
            <person name="Karnachuk O.V."/>
            <person name="Ravin N.V."/>
        </authorList>
    </citation>
    <scope>NUCLEOTIDE SEQUENCE [LARGE SCALE GENOMIC DNA]</scope>
    <source>
        <strain evidence="1">BY5</strain>
    </source>
</reference>
<accession>A0A367ZN63</accession>
<gene>
    <name evidence="1" type="ORF">OZSIB_0962</name>
</gene>
<comment type="caution">
    <text evidence="1">The sequence shown here is derived from an EMBL/GenBank/DDBJ whole genome shotgun (WGS) entry which is preliminary data.</text>
</comment>
<sequence length="43" mass="4681">MLQPPQAAFPIDCRLIDPKANAMAFSTPPNAIPRQNHPPSILT</sequence>
<dbReference type="AlphaFoldDB" id="A0A367ZN63"/>
<evidence type="ECO:0000313" key="2">
    <source>
        <dbReference type="Proteomes" id="UP000252355"/>
    </source>
</evidence>
<proteinExistence type="predicted"/>
<organism evidence="1 2">
    <name type="scientific">Candidatus Ozemobacter sibiricus</name>
    <dbReference type="NCBI Taxonomy" id="2268124"/>
    <lineage>
        <taxon>Bacteria</taxon>
        <taxon>Candidatus Ozemobacteria</taxon>
        <taxon>Candidatus Ozemobacterales</taxon>
        <taxon>Candidatus Ozemobacteraceae</taxon>
        <taxon>Candidatus Ozemobacter</taxon>
    </lineage>
</organism>
<name>A0A367ZN63_9BACT</name>